<evidence type="ECO:0000256" key="13">
    <source>
        <dbReference type="ARBA" id="ARBA00023055"/>
    </source>
</evidence>
<dbReference type="GO" id="GO:0044539">
    <property type="term" value="P:long-chain fatty acid import into cell"/>
    <property type="evidence" value="ECO:0007669"/>
    <property type="project" value="TreeGrafter"/>
</dbReference>
<protein>
    <recommendedName>
        <fullName evidence="18">Very long-chain fatty acid transport protein</fullName>
    </recommendedName>
    <alternativeName>
        <fullName evidence="19">Very-long-chain acyl-CoA synthetase</fullName>
    </alternativeName>
</protein>
<name>A0AAV5RL00_STABA</name>
<keyword evidence="7" id="KW-0436">Ligase</keyword>
<dbReference type="InterPro" id="IPR045851">
    <property type="entry name" value="AMP-bd_C_sf"/>
</dbReference>
<dbReference type="EMBL" id="BTGC01000008">
    <property type="protein sequence ID" value="GMM51863.1"/>
    <property type="molecule type" value="Genomic_DNA"/>
</dbReference>
<evidence type="ECO:0000256" key="12">
    <source>
        <dbReference type="ARBA" id="ARBA00022989"/>
    </source>
</evidence>
<dbReference type="AlphaFoldDB" id="A0AAV5RL00"/>
<dbReference type="FunFam" id="3.40.50.12780:FF:000019">
    <property type="entry name" value="Long-chain fatty acid transporter"/>
    <property type="match status" value="1"/>
</dbReference>
<keyword evidence="5" id="KW-0813">Transport</keyword>
<dbReference type="FunFam" id="3.30.300.30:FF:000020">
    <property type="entry name" value="Long-chain fatty acid transporter"/>
    <property type="match status" value="1"/>
</dbReference>
<comment type="caution">
    <text evidence="22">The sequence shown here is derived from an EMBL/GenBank/DDBJ whole genome shotgun (WGS) entry which is preliminary data.</text>
</comment>
<evidence type="ECO:0000256" key="1">
    <source>
        <dbReference type="ARBA" id="ARBA00004502"/>
    </source>
</evidence>
<evidence type="ECO:0000256" key="11">
    <source>
        <dbReference type="ARBA" id="ARBA00022840"/>
    </source>
</evidence>
<keyword evidence="13" id="KW-0445">Lipid transport</keyword>
<proteinExistence type="inferred from homology"/>
<evidence type="ECO:0000256" key="19">
    <source>
        <dbReference type="ARBA" id="ARBA00078285"/>
    </source>
</evidence>
<evidence type="ECO:0000313" key="23">
    <source>
        <dbReference type="Proteomes" id="UP001362899"/>
    </source>
</evidence>
<dbReference type="GO" id="GO:0005811">
    <property type="term" value="C:lipid droplet"/>
    <property type="evidence" value="ECO:0007669"/>
    <property type="project" value="UniProtKB-SubCell"/>
</dbReference>
<evidence type="ECO:0000256" key="16">
    <source>
        <dbReference type="ARBA" id="ARBA00051585"/>
    </source>
</evidence>
<keyword evidence="9" id="KW-0812">Transmembrane</keyword>
<comment type="similarity">
    <text evidence="4">Belongs to the ATP-dependent AMP-binding enzyme family.</text>
</comment>
<dbReference type="SUPFAM" id="SSF56801">
    <property type="entry name" value="Acetyl-CoA synthetase-like"/>
    <property type="match status" value="1"/>
</dbReference>
<dbReference type="InterPro" id="IPR020845">
    <property type="entry name" value="AMP-binding_CS"/>
</dbReference>
<evidence type="ECO:0000256" key="18">
    <source>
        <dbReference type="ARBA" id="ARBA00068795"/>
    </source>
</evidence>
<evidence type="ECO:0000256" key="7">
    <source>
        <dbReference type="ARBA" id="ARBA00022598"/>
    </source>
</evidence>
<feature type="domain" description="AMP-dependent synthetase/ligase" evidence="20">
    <location>
        <begin position="26"/>
        <end position="385"/>
    </location>
</feature>
<evidence type="ECO:0000256" key="4">
    <source>
        <dbReference type="ARBA" id="ARBA00006432"/>
    </source>
</evidence>
<dbReference type="GO" id="GO:0005324">
    <property type="term" value="F:long-chain fatty acid transmembrane transporter activity"/>
    <property type="evidence" value="ECO:0007669"/>
    <property type="project" value="TreeGrafter"/>
</dbReference>
<evidence type="ECO:0000256" key="5">
    <source>
        <dbReference type="ARBA" id="ARBA00022448"/>
    </source>
</evidence>
<dbReference type="Pfam" id="PF00501">
    <property type="entry name" value="AMP-binding"/>
    <property type="match status" value="1"/>
</dbReference>
<evidence type="ECO:0000259" key="21">
    <source>
        <dbReference type="Pfam" id="PF13193"/>
    </source>
</evidence>
<evidence type="ECO:0000313" key="22">
    <source>
        <dbReference type="EMBL" id="GMM51863.1"/>
    </source>
</evidence>
<dbReference type="PANTHER" id="PTHR43107:SF15">
    <property type="entry name" value="FATTY ACID TRANSPORT PROTEIN 3, ISOFORM A"/>
    <property type="match status" value="1"/>
</dbReference>
<organism evidence="22 23">
    <name type="scientific">Starmerella bacillaris</name>
    <name type="common">Yeast</name>
    <name type="synonym">Candida zemplinina</name>
    <dbReference type="NCBI Taxonomy" id="1247836"/>
    <lineage>
        <taxon>Eukaryota</taxon>
        <taxon>Fungi</taxon>
        <taxon>Dikarya</taxon>
        <taxon>Ascomycota</taxon>
        <taxon>Saccharomycotina</taxon>
        <taxon>Dipodascomycetes</taxon>
        <taxon>Dipodascales</taxon>
        <taxon>Trichomonascaceae</taxon>
        <taxon>Starmerella</taxon>
    </lineage>
</organism>
<comment type="catalytic activity">
    <reaction evidence="16">
        <text>a very long-chain fatty acid + ATP + CoA = a very long-chain fatty acyl-CoA + AMP + diphosphate</text>
        <dbReference type="Rhea" id="RHEA:54536"/>
        <dbReference type="ChEBI" id="CHEBI:30616"/>
        <dbReference type="ChEBI" id="CHEBI:33019"/>
        <dbReference type="ChEBI" id="CHEBI:57287"/>
        <dbReference type="ChEBI" id="CHEBI:58950"/>
        <dbReference type="ChEBI" id="CHEBI:138261"/>
        <dbReference type="ChEBI" id="CHEBI:456215"/>
    </reaction>
</comment>
<dbReference type="Proteomes" id="UP001362899">
    <property type="component" value="Unassembled WGS sequence"/>
</dbReference>
<keyword evidence="12" id="KW-1133">Transmembrane helix</keyword>
<accession>A0AAV5RL00</accession>
<keyword evidence="23" id="KW-1185">Reference proteome</keyword>
<dbReference type="GO" id="GO:0005524">
    <property type="term" value="F:ATP binding"/>
    <property type="evidence" value="ECO:0007669"/>
    <property type="project" value="UniProtKB-KW"/>
</dbReference>
<evidence type="ECO:0000256" key="3">
    <source>
        <dbReference type="ARBA" id="ARBA00004651"/>
    </source>
</evidence>
<evidence type="ECO:0000256" key="17">
    <source>
        <dbReference type="ARBA" id="ARBA00060276"/>
    </source>
</evidence>
<evidence type="ECO:0000256" key="10">
    <source>
        <dbReference type="ARBA" id="ARBA00022741"/>
    </source>
</evidence>
<dbReference type="Gene3D" id="3.40.50.12780">
    <property type="entry name" value="N-terminal domain of ligase-like"/>
    <property type="match status" value="1"/>
</dbReference>
<evidence type="ECO:0000256" key="14">
    <source>
        <dbReference type="ARBA" id="ARBA00023136"/>
    </source>
</evidence>
<reference evidence="22 23" key="1">
    <citation type="journal article" date="2023" name="Elife">
        <title>Identification of key yeast species and microbe-microbe interactions impacting larval growth of Drosophila in the wild.</title>
        <authorList>
            <person name="Mure A."/>
            <person name="Sugiura Y."/>
            <person name="Maeda R."/>
            <person name="Honda K."/>
            <person name="Sakurai N."/>
            <person name="Takahashi Y."/>
            <person name="Watada M."/>
            <person name="Katoh T."/>
            <person name="Gotoh A."/>
            <person name="Gotoh Y."/>
            <person name="Taniguchi I."/>
            <person name="Nakamura K."/>
            <person name="Hayashi T."/>
            <person name="Katayama T."/>
            <person name="Uemura T."/>
            <person name="Hattori Y."/>
        </authorList>
    </citation>
    <scope>NUCLEOTIDE SEQUENCE [LARGE SCALE GENOMIC DNA]</scope>
    <source>
        <strain evidence="22 23">SB-73</strain>
    </source>
</reference>
<comment type="subcellular location">
    <subcellularLocation>
        <location evidence="3">Cell membrane</location>
        <topology evidence="3">Multi-pass membrane protein</topology>
    </subcellularLocation>
    <subcellularLocation>
        <location evidence="1">Lipid droplet</location>
    </subcellularLocation>
    <subcellularLocation>
        <location evidence="2">Peroxisome membrane</location>
        <topology evidence="2">Multi-pass membrane protein</topology>
    </subcellularLocation>
</comment>
<feature type="domain" description="AMP-binding enzyme C-terminal" evidence="21">
    <location>
        <begin position="446"/>
        <end position="525"/>
    </location>
</feature>
<gene>
    <name evidence="22" type="ORF">DASB73_028260</name>
</gene>
<keyword evidence="11" id="KW-0067">ATP-binding</keyword>
<keyword evidence="14" id="KW-0472">Membrane</keyword>
<dbReference type="GO" id="GO:0004467">
    <property type="term" value="F:long-chain fatty acid-CoA ligase activity"/>
    <property type="evidence" value="ECO:0007669"/>
    <property type="project" value="TreeGrafter"/>
</dbReference>
<dbReference type="GO" id="GO:0005778">
    <property type="term" value="C:peroxisomal membrane"/>
    <property type="evidence" value="ECO:0007669"/>
    <property type="project" value="UniProtKB-SubCell"/>
</dbReference>
<dbReference type="PANTHER" id="PTHR43107">
    <property type="entry name" value="LONG-CHAIN FATTY ACID TRANSPORT PROTEIN"/>
    <property type="match status" value="1"/>
</dbReference>
<evidence type="ECO:0000256" key="6">
    <source>
        <dbReference type="ARBA" id="ARBA00022475"/>
    </source>
</evidence>
<keyword evidence="15" id="KW-0576">Peroxisome</keyword>
<keyword evidence="8" id="KW-0551">Lipid droplet</keyword>
<evidence type="ECO:0000259" key="20">
    <source>
        <dbReference type="Pfam" id="PF00501"/>
    </source>
</evidence>
<evidence type="ECO:0000256" key="2">
    <source>
        <dbReference type="ARBA" id="ARBA00004585"/>
    </source>
</evidence>
<dbReference type="Gene3D" id="3.30.300.30">
    <property type="match status" value="1"/>
</dbReference>
<sequence>MHHPFLKYIEPQPNSEHKPLEERFIVRTLSYRQALVLCQKFSAYLASDLHVQAGDTVAMYYTNNLEFIIIWLALWNLGAIPAMINYNLEGDSLQHCVEISSCKLLLVDPEVCGNVEPSVSYFQSKNINTIVLSQDKFDYAYHNFGMHPYVNTSPKISDAACYIFTSGTSGFPKAAGVSWKKCHWGPLLYATVGKFSKDDTLYSSMPLYHSTAAILGFLSILHVGGTYAIGHKFSASTFWTQVMLAKATSIQYVGEVCRYLLNSPIGPHEKSHSVKIAHGNGLRSDIWIDFKKRFNIPTINEFYAATECPFSITNMQEGDYAVGACGSYGALATMILRNTRWNIAAVDPNTLDLFRDAVTGVGKSVTPNVPGEIVFKITGNVTKEYQGYAGNTAASDEKIARNVFKKGDTWIRSGDLAKFDDDYNVYFVDRLGDTFRWKSENVSTNEVEEVLGKFPGVAVPVCVGIKVLNHEGRAGFAVLKLSDEQDESNFDFQGFASHVKRRLPKYAVPIFLKIVSNIPTTGSNKILKRVFRDQELPPSDHEVLYWLKGDSYTVLTTEDWLHIENGELRL</sequence>
<evidence type="ECO:0000256" key="9">
    <source>
        <dbReference type="ARBA" id="ARBA00022692"/>
    </source>
</evidence>
<evidence type="ECO:0000256" key="15">
    <source>
        <dbReference type="ARBA" id="ARBA00023140"/>
    </source>
</evidence>
<keyword evidence="10" id="KW-0547">Nucleotide-binding</keyword>
<dbReference type="InterPro" id="IPR042099">
    <property type="entry name" value="ANL_N_sf"/>
</dbReference>
<dbReference type="GO" id="GO:0009898">
    <property type="term" value="C:cytoplasmic side of plasma membrane"/>
    <property type="evidence" value="ECO:0007669"/>
    <property type="project" value="TreeGrafter"/>
</dbReference>
<dbReference type="InterPro" id="IPR000873">
    <property type="entry name" value="AMP-dep_synth/lig_dom"/>
</dbReference>
<dbReference type="InterPro" id="IPR025110">
    <property type="entry name" value="AMP-bd_C"/>
</dbReference>
<comment type="function">
    <text evidence="17">Acyl-CoA synthetase required for both the import of long chain fatty acids (LCFAs) (C14-C18) and the activation very long chain fatty acids (VLCFAs) (C20-C26) by esterification of the fatty acids into metabolically active CoA-thioesters for subsequent degradation or incorporation into phospholipids. The transport and fatty acyl-CoA synthetase activities are genetically separable and are thus independent activities. Esterifies VLCFAs in the peroxisome matrix. The VLCFAs are actively transported into peroxisomes by a PXA1-PXA2 heterodimeric transporter in the peroxisomal membrane.</text>
</comment>
<dbReference type="PROSITE" id="PS00455">
    <property type="entry name" value="AMP_BINDING"/>
    <property type="match status" value="1"/>
</dbReference>
<dbReference type="Pfam" id="PF13193">
    <property type="entry name" value="AMP-binding_C"/>
    <property type="match status" value="1"/>
</dbReference>
<keyword evidence="6" id="KW-1003">Cell membrane</keyword>
<evidence type="ECO:0000256" key="8">
    <source>
        <dbReference type="ARBA" id="ARBA00022677"/>
    </source>
</evidence>